<dbReference type="PANTHER" id="PTHR42885:SF1">
    <property type="entry name" value="THREONINE-PHOSPHATE DECARBOXYLASE"/>
    <property type="match status" value="1"/>
</dbReference>
<name>C7NWD8_HALMD</name>
<evidence type="ECO:0000256" key="2">
    <source>
        <dbReference type="ARBA" id="ARBA00022898"/>
    </source>
</evidence>
<protein>
    <submittedName>
        <fullName evidence="5">L-threonine-O-3-phosphate decarboxylase</fullName>
    </submittedName>
</protein>
<proteinExistence type="predicted"/>
<sequence length="352" mass="37959">MMCMLPDAVDELRESGGQNEAVDEQGRVPHGSADDPWVLDFSANTNPCSPDGAARVYESSLASARRYPPDDYCAFRAAASTVVDCEAREVIPTAGGLAAIRLTLQTSVEPGGSVLVPAPSFGEYAREVRLQGATPAFVDHDAILDADPAGHDLAIVCNPNNPTGECYDAERLRAFAERCRDADTTLLVDEAFLGFTDEPSLAGTPGVVVARALTKLYGLPGLRAGYAVATGRHRERLDTARIAWSLSGPAAAVGTHCLRDTEFVAATRERVSAERERMRTQLAGRFRVSPSDAPFLLLELDGRDTVEELLATVREHDMAIRDARTFRGLDAHVRIAVRMPDENQQLLGVLDA</sequence>
<dbReference type="EMBL" id="CP001688">
    <property type="protein sequence ID" value="ACV46279.1"/>
    <property type="molecule type" value="Genomic_DNA"/>
</dbReference>
<dbReference type="InterPro" id="IPR015422">
    <property type="entry name" value="PyrdxlP-dep_Trfase_small"/>
</dbReference>
<dbReference type="CDD" id="cd00609">
    <property type="entry name" value="AAT_like"/>
    <property type="match status" value="1"/>
</dbReference>
<dbReference type="AlphaFoldDB" id="C7NWD8"/>
<dbReference type="PANTHER" id="PTHR42885">
    <property type="entry name" value="HISTIDINOL-PHOSPHATE AMINOTRANSFERASE-RELATED"/>
    <property type="match status" value="1"/>
</dbReference>
<reference evidence="5 6" key="1">
    <citation type="journal article" date="2009" name="Stand. Genomic Sci.">
        <title>Complete genome sequence of Halomicrobium mukohataei type strain (arg-2).</title>
        <authorList>
            <person name="Tindall B.J."/>
            <person name="Schneider S."/>
            <person name="Lapidus A."/>
            <person name="Copeland A."/>
            <person name="Glavina Del Rio T."/>
            <person name="Nolan M."/>
            <person name="Lucas S."/>
            <person name="Chen F."/>
            <person name="Tice H."/>
            <person name="Cheng J.F."/>
            <person name="Saunders E."/>
            <person name="Bruce D."/>
            <person name="Goodwin L."/>
            <person name="Pitluck S."/>
            <person name="Mikhailova N."/>
            <person name="Pati A."/>
            <person name="Ivanova N."/>
            <person name="Mavrommatis K."/>
            <person name="Chen A."/>
            <person name="Palaniappan K."/>
            <person name="Chain P."/>
            <person name="Land M."/>
            <person name="Hauser L."/>
            <person name="Chang Y.J."/>
            <person name="Jeffries C.D."/>
            <person name="Brettin T."/>
            <person name="Han C."/>
            <person name="Rohde M."/>
            <person name="Goker M."/>
            <person name="Bristow J."/>
            <person name="Eisen J.A."/>
            <person name="Markowitz V."/>
            <person name="Hugenholtz P."/>
            <person name="Klenk H.P."/>
            <person name="Kyrpides N.C."/>
            <person name="Detter J.C."/>
        </authorList>
    </citation>
    <scope>NUCLEOTIDE SEQUENCE [LARGE SCALE GENOMIC DNA]</scope>
    <source>
        <strain evidence="6">ATCC 700874 / DSM 12286 / JCM 9738 / NCIMB 13541</strain>
    </source>
</reference>
<dbReference type="InterPro" id="IPR004839">
    <property type="entry name" value="Aminotransferase_I/II_large"/>
</dbReference>
<dbReference type="SUPFAM" id="SSF53383">
    <property type="entry name" value="PLP-dependent transferases"/>
    <property type="match status" value="1"/>
</dbReference>
<dbReference type="STRING" id="485914.Hmuk_0141"/>
<dbReference type="GO" id="GO:0030170">
    <property type="term" value="F:pyridoxal phosphate binding"/>
    <property type="evidence" value="ECO:0007669"/>
    <property type="project" value="InterPro"/>
</dbReference>
<comment type="cofactor">
    <cofactor evidence="1">
        <name>pyridoxal 5'-phosphate</name>
        <dbReference type="ChEBI" id="CHEBI:597326"/>
    </cofactor>
</comment>
<dbReference type="eggNOG" id="arCOG04273">
    <property type="taxonomic scope" value="Archaea"/>
</dbReference>
<evidence type="ECO:0000259" key="4">
    <source>
        <dbReference type="Pfam" id="PF00155"/>
    </source>
</evidence>
<feature type="region of interest" description="Disordered" evidence="3">
    <location>
        <begin position="1"/>
        <end position="36"/>
    </location>
</feature>
<dbReference type="Proteomes" id="UP000001746">
    <property type="component" value="Chromosome"/>
</dbReference>
<keyword evidence="6" id="KW-1185">Reference proteome</keyword>
<dbReference type="Gene3D" id="3.40.640.10">
    <property type="entry name" value="Type I PLP-dependent aspartate aminotransferase-like (Major domain)"/>
    <property type="match status" value="1"/>
</dbReference>
<dbReference type="Gene3D" id="3.90.1150.10">
    <property type="entry name" value="Aspartate Aminotransferase, domain 1"/>
    <property type="match status" value="1"/>
</dbReference>
<dbReference type="Pfam" id="PF00155">
    <property type="entry name" value="Aminotran_1_2"/>
    <property type="match status" value="1"/>
</dbReference>
<dbReference type="HOGENOM" id="CLU_017584_3_2_2"/>
<evidence type="ECO:0000256" key="3">
    <source>
        <dbReference type="SAM" id="MobiDB-lite"/>
    </source>
</evidence>
<dbReference type="KEGG" id="hmu:Hmuk_0141"/>
<accession>C7NWD8</accession>
<feature type="domain" description="Aminotransferase class I/classII large" evidence="4">
    <location>
        <begin position="66"/>
        <end position="343"/>
    </location>
</feature>
<dbReference type="InterPro" id="IPR015421">
    <property type="entry name" value="PyrdxlP-dep_Trfase_major"/>
</dbReference>
<evidence type="ECO:0000313" key="5">
    <source>
        <dbReference type="EMBL" id="ACV46279.1"/>
    </source>
</evidence>
<evidence type="ECO:0000313" key="6">
    <source>
        <dbReference type="Proteomes" id="UP000001746"/>
    </source>
</evidence>
<organism evidence="5 6">
    <name type="scientific">Halomicrobium mukohataei (strain ATCC 700874 / DSM 12286 / JCM 9738 / NCIMB 13541)</name>
    <name type="common">Haloarcula mukohataei</name>
    <dbReference type="NCBI Taxonomy" id="485914"/>
    <lineage>
        <taxon>Archaea</taxon>
        <taxon>Methanobacteriati</taxon>
        <taxon>Methanobacteriota</taxon>
        <taxon>Stenosarchaea group</taxon>
        <taxon>Halobacteria</taxon>
        <taxon>Halobacteriales</taxon>
        <taxon>Haloarculaceae</taxon>
        <taxon>Halomicrobium</taxon>
    </lineage>
</organism>
<dbReference type="InterPro" id="IPR015424">
    <property type="entry name" value="PyrdxlP-dep_Trfase"/>
</dbReference>
<keyword evidence="2" id="KW-0663">Pyridoxal phosphate</keyword>
<evidence type="ECO:0000256" key="1">
    <source>
        <dbReference type="ARBA" id="ARBA00001933"/>
    </source>
</evidence>
<gene>
    <name evidence="5" type="ordered locus">Hmuk_0141</name>
</gene>